<keyword evidence="2" id="KW-1185">Reference proteome</keyword>
<reference evidence="1 2" key="1">
    <citation type="submission" date="2017-10" db="EMBL/GenBank/DDBJ databases">
        <title>Bacillus sp. nov., a halophilic bacterium isolated from a Yangshapao Lake.</title>
        <authorList>
            <person name="Wang H."/>
        </authorList>
    </citation>
    <scope>NUCLEOTIDE SEQUENCE [LARGE SCALE GENOMIC DNA]</scope>
    <source>
        <strain evidence="1 2">YSP-3</strain>
    </source>
</reference>
<proteinExistence type="predicted"/>
<dbReference type="InterPro" id="IPR004304">
    <property type="entry name" value="FmdA_AmdA"/>
</dbReference>
<evidence type="ECO:0000313" key="1">
    <source>
        <dbReference type="EMBL" id="PYZ96762.1"/>
    </source>
</evidence>
<sequence length="309" mass="32862">MIHTLKLEQKYLRGTFSRDYETVLTVNSGDTVRMTTPDIEWGYSPAPEEARHVFDTLTDQDCHPIVGPIAVQAAEAGDVLEVRINDLVPGWYGRNWGGGGASWQNEQIGIVDEEKVALDWTLSRKRGSASAAVGGRQLSVPVKPFLGLLAVAPAADGIHSTIPPRRVGGNIDCKELVTGTKLYLPVEVDGALFSCGDGHAAQGDGEVSGTAIEAPMDLADLTLSVKKGMSLQNPRANTPSGWLTFGFDQQLDVAAGLALSDMVTLICELYDVSRPEAAALASTVVDLRITQVVNGVKGVHAVLPHGAIR</sequence>
<dbReference type="RefSeq" id="WP_110520700.1">
    <property type="nucleotide sequence ID" value="NZ_PDOF01000002.1"/>
</dbReference>
<name>A0A2W0HIG1_9BACI</name>
<organism evidence="1 2">
    <name type="scientific">Alteribacter lacisalsi</name>
    <dbReference type="NCBI Taxonomy" id="2045244"/>
    <lineage>
        <taxon>Bacteria</taxon>
        <taxon>Bacillati</taxon>
        <taxon>Bacillota</taxon>
        <taxon>Bacilli</taxon>
        <taxon>Bacillales</taxon>
        <taxon>Bacillaceae</taxon>
        <taxon>Alteribacter</taxon>
    </lineage>
</organism>
<gene>
    <name evidence="1" type="ORF">CR205_13820</name>
</gene>
<dbReference type="EMBL" id="PDOF01000002">
    <property type="protein sequence ID" value="PYZ96762.1"/>
    <property type="molecule type" value="Genomic_DNA"/>
</dbReference>
<evidence type="ECO:0000313" key="2">
    <source>
        <dbReference type="Proteomes" id="UP000248066"/>
    </source>
</evidence>
<accession>A0A2W0HIG1</accession>
<dbReference type="PANTHER" id="PTHR31891">
    <property type="entry name" value="FORMAMIDASE C869.04-RELATED"/>
    <property type="match status" value="1"/>
</dbReference>
<comment type="caution">
    <text evidence="1">The sequence shown here is derived from an EMBL/GenBank/DDBJ whole genome shotgun (WGS) entry which is preliminary data.</text>
</comment>
<dbReference type="Gene3D" id="2.60.120.580">
    <property type="entry name" value="Acetamidase/Formamidase-like domains"/>
    <property type="match status" value="1"/>
</dbReference>
<dbReference type="GO" id="GO:0016811">
    <property type="term" value="F:hydrolase activity, acting on carbon-nitrogen (but not peptide) bonds, in linear amides"/>
    <property type="evidence" value="ECO:0007669"/>
    <property type="project" value="InterPro"/>
</dbReference>
<dbReference type="Proteomes" id="UP000248066">
    <property type="component" value="Unassembled WGS sequence"/>
</dbReference>
<dbReference type="SUPFAM" id="SSF141130">
    <property type="entry name" value="Acetamidase/Formamidase-like"/>
    <property type="match status" value="1"/>
</dbReference>
<dbReference type="OrthoDB" id="9811740at2"/>
<dbReference type="Pfam" id="PF03069">
    <property type="entry name" value="FmdA_AmdA"/>
    <property type="match status" value="2"/>
</dbReference>
<dbReference type="PANTHER" id="PTHR31891:SF1">
    <property type="entry name" value="FORMAMIDASE C869.04-RELATED"/>
    <property type="match status" value="1"/>
</dbReference>
<dbReference type="Gene3D" id="3.10.28.20">
    <property type="entry name" value="Acetamidase/Formamidase-like domains"/>
    <property type="match status" value="1"/>
</dbReference>
<protein>
    <submittedName>
        <fullName evidence="1">Acetamidase</fullName>
    </submittedName>
</protein>
<dbReference type="AlphaFoldDB" id="A0A2W0HIG1"/>